<comment type="caution">
    <text evidence="2">The sequence shown here is derived from an EMBL/GenBank/DDBJ whole genome shotgun (WGS) entry which is preliminary data.</text>
</comment>
<keyword evidence="2" id="KW-0396">Initiation factor</keyword>
<evidence type="ECO:0000313" key="2">
    <source>
        <dbReference type="EMBL" id="MFC6726725.1"/>
    </source>
</evidence>
<feature type="region of interest" description="Disordered" evidence="1">
    <location>
        <begin position="38"/>
        <end position="82"/>
    </location>
</feature>
<keyword evidence="3" id="KW-1185">Reference proteome</keyword>
<dbReference type="GO" id="GO:0003743">
    <property type="term" value="F:translation initiation factor activity"/>
    <property type="evidence" value="ECO:0007669"/>
    <property type="project" value="UniProtKB-KW"/>
</dbReference>
<protein>
    <submittedName>
        <fullName evidence="2">Initiation factor 2B</fullName>
    </submittedName>
</protein>
<dbReference type="SUPFAM" id="SSF55811">
    <property type="entry name" value="Nudix"/>
    <property type="match status" value="1"/>
</dbReference>
<accession>A0ABD5S4Y3</accession>
<dbReference type="Proteomes" id="UP001596328">
    <property type="component" value="Unassembled WGS sequence"/>
</dbReference>
<sequence>MAHVVTAFLRHRGDVLLVRRSDEVGTYRGKWGGVSGFVERDPDDDLDSGVSEWSPPTLVDSGDGERSPPTLADARRELAEEV</sequence>
<feature type="compositionally biased region" description="Basic and acidic residues" evidence="1">
    <location>
        <begin position="73"/>
        <end position="82"/>
    </location>
</feature>
<gene>
    <name evidence="2" type="ORF">ACFQE1_20600</name>
</gene>
<reference evidence="2 3" key="1">
    <citation type="journal article" date="2019" name="Int. J. Syst. Evol. Microbiol.">
        <title>The Global Catalogue of Microorganisms (GCM) 10K type strain sequencing project: providing services to taxonomists for standard genome sequencing and annotation.</title>
        <authorList>
            <consortium name="The Broad Institute Genomics Platform"/>
            <consortium name="The Broad Institute Genome Sequencing Center for Infectious Disease"/>
            <person name="Wu L."/>
            <person name="Ma J."/>
        </authorList>
    </citation>
    <scope>NUCLEOTIDE SEQUENCE [LARGE SCALE GENOMIC DNA]</scope>
    <source>
        <strain evidence="2 3">NBRC 111368</strain>
    </source>
</reference>
<dbReference type="AlphaFoldDB" id="A0ABD5S4Y3"/>
<keyword evidence="2" id="KW-0648">Protein biosynthesis</keyword>
<organism evidence="2 3">
    <name type="scientific">Halobium palmae</name>
    <dbReference type="NCBI Taxonomy" id="1776492"/>
    <lineage>
        <taxon>Archaea</taxon>
        <taxon>Methanobacteriati</taxon>
        <taxon>Methanobacteriota</taxon>
        <taxon>Stenosarchaea group</taxon>
        <taxon>Halobacteria</taxon>
        <taxon>Halobacteriales</taxon>
        <taxon>Haloferacaceae</taxon>
        <taxon>Halobium</taxon>
    </lineage>
</organism>
<dbReference type="Gene3D" id="3.90.79.10">
    <property type="entry name" value="Nucleoside Triphosphate Pyrophosphohydrolase"/>
    <property type="match status" value="1"/>
</dbReference>
<proteinExistence type="predicted"/>
<feature type="non-terminal residue" evidence="2">
    <location>
        <position position="82"/>
    </location>
</feature>
<dbReference type="InterPro" id="IPR015797">
    <property type="entry name" value="NUDIX_hydrolase-like_dom_sf"/>
</dbReference>
<evidence type="ECO:0000313" key="3">
    <source>
        <dbReference type="Proteomes" id="UP001596328"/>
    </source>
</evidence>
<evidence type="ECO:0000256" key="1">
    <source>
        <dbReference type="SAM" id="MobiDB-lite"/>
    </source>
</evidence>
<name>A0ABD5S4Y3_9EURY</name>
<dbReference type="EMBL" id="JBHSWU010001342">
    <property type="protein sequence ID" value="MFC6726725.1"/>
    <property type="molecule type" value="Genomic_DNA"/>
</dbReference>